<reference evidence="1" key="1">
    <citation type="journal article" date="2018" name="BMC Genomics">
        <title>Comparative genomics of the wheat fungal pathogen Pyrenophora tritici-repentis reveals chromosomal variations and genome plasticity.</title>
        <authorList>
            <person name="Moolhuijzen P."/>
            <person name="See P.T."/>
            <person name="Hane J.K."/>
            <person name="Shi G."/>
            <person name="Liu Z."/>
            <person name="Oliver R.P."/>
            <person name="Moffat C.S."/>
        </authorList>
    </citation>
    <scope>NUCLEOTIDE SEQUENCE [LARGE SCALE GENOMIC DNA]</scope>
    <source>
        <strain evidence="1">M4</strain>
    </source>
</reference>
<evidence type="ECO:0000313" key="2">
    <source>
        <dbReference type="Proteomes" id="UP000245464"/>
    </source>
</evidence>
<evidence type="ECO:0000313" key="1">
    <source>
        <dbReference type="EMBL" id="KAF7570540.1"/>
    </source>
</evidence>
<gene>
    <name evidence="1" type="ORF">PtrM4_105420</name>
</gene>
<dbReference type="Proteomes" id="UP000245464">
    <property type="component" value="Chromosome 5"/>
</dbReference>
<sequence>MRGTVGKSGAAAAVAKSASHFAAALGPPRSLTKQQMTLEKGEKIRPHSVALMFWTFGKGHEVAGIE</sequence>
<accession>A0A834RVJ2</accession>
<dbReference type="EMBL" id="NQIK02000005">
    <property type="protein sequence ID" value="KAF7570540.1"/>
    <property type="molecule type" value="Genomic_DNA"/>
</dbReference>
<dbReference type="GeneID" id="90956668"/>
<name>A0A834RVJ2_9PLEO</name>
<dbReference type="AlphaFoldDB" id="A0A834RVJ2"/>
<organism evidence="1 2">
    <name type="scientific">Pyrenophora tritici-repentis</name>
    <dbReference type="NCBI Taxonomy" id="45151"/>
    <lineage>
        <taxon>Eukaryota</taxon>
        <taxon>Fungi</taxon>
        <taxon>Dikarya</taxon>
        <taxon>Ascomycota</taxon>
        <taxon>Pezizomycotina</taxon>
        <taxon>Dothideomycetes</taxon>
        <taxon>Pleosporomycetidae</taxon>
        <taxon>Pleosporales</taxon>
        <taxon>Pleosporineae</taxon>
        <taxon>Pleosporaceae</taxon>
        <taxon>Pyrenophora</taxon>
    </lineage>
</organism>
<dbReference type="KEGG" id="ptrr:90956668"/>
<comment type="caution">
    <text evidence="1">The sequence shown here is derived from an EMBL/GenBank/DDBJ whole genome shotgun (WGS) entry which is preliminary data.</text>
</comment>
<proteinExistence type="predicted"/>
<protein>
    <submittedName>
        <fullName evidence="1">Uncharacterized protein</fullName>
    </submittedName>
</protein>
<dbReference type="RefSeq" id="XP_065962090.1">
    <property type="nucleotide sequence ID" value="XM_066107641.1"/>
</dbReference>